<evidence type="ECO:0000256" key="1">
    <source>
        <dbReference type="SAM" id="MobiDB-lite"/>
    </source>
</evidence>
<dbReference type="RefSeq" id="WP_353946074.1">
    <property type="nucleotide sequence ID" value="NZ_CP159534.1"/>
</dbReference>
<sequence length="174" mass="17847">MHRRTRRTTTALAAIAVLTAVATACSGSTGTPKASSSKKTAGAPPTSPAQRVSRPNHEQLDDKARRLLGSTSGPDADDDGFIASGTLATPGQNLDETIEPGTALRVEVACAGEGTVTFTVVSGTARAVRRVNCAQSVPKGLRVTTAEPHLAVRADSATPETVGAAYVVRRADRG</sequence>
<gene>
    <name evidence="3" type="ORF">ABII15_33765</name>
</gene>
<organism evidence="3">
    <name type="scientific">Streptomyces tabacisoli</name>
    <dbReference type="NCBI Taxonomy" id="3156398"/>
    <lineage>
        <taxon>Bacteria</taxon>
        <taxon>Bacillati</taxon>
        <taxon>Actinomycetota</taxon>
        <taxon>Actinomycetes</taxon>
        <taxon>Kitasatosporales</taxon>
        <taxon>Streptomycetaceae</taxon>
        <taxon>Streptomyces</taxon>
    </lineage>
</organism>
<name>A0AAU8J291_9ACTN</name>
<feature type="compositionally biased region" description="Polar residues" evidence="1">
    <location>
        <begin position="26"/>
        <end position="39"/>
    </location>
</feature>
<feature type="chain" id="PRO_5043627718" description="Lipoprotein" evidence="2">
    <location>
        <begin position="25"/>
        <end position="174"/>
    </location>
</feature>
<feature type="signal peptide" evidence="2">
    <location>
        <begin position="1"/>
        <end position="24"/>
    </location>
</feature>
<accession>A0AAU8J291</accession>
<reference evidence="3" key="1">
    <citation type="submission" date="2024-06" db="EMBL/GenBank/DDBJ databases">
        <title>Streptomyces sp. strain HUAS MG91 genome sequences.</title>
        <authorList>
            <person name="Mo P."/>
        </authorList>
    </citation>
    <scope>NUCLEOTIDE SEQUENCE</scope>
    <source>
        <strain evidence="3">HUAS MG91</strain>
    </source>
</reference>
<feature type="region of interest" description="Disordered" evidence="1">
    <location>
        <begin position="26"/>
        <end position="94"/>
    </location>
</feature>
<protein>
    <recommendedName>
        <fullName evidence="4">Lipoprotein</fullName>
    </recommendedName>
</protein>
<proteinExistence type="predicted"/>
<evidence type="ECO:0008006" key="4">
    <source>
        <dbReference type="Google" id="ProtNLM"/>
    </source>
</evidence>
<dbReference type="PROSITE" id="PS51257">
    <property type="entry name" value="PROKAR_LIPOPROTEIN"/>
    <property type="match status" value="1"/>
</dbReference>
<evidence type="ECO:0000256" key="2">
    <source>
        <dbReference type="SAM" id="SignalP"/>
    </source>
</evidence>
<dbReference type="AlphaFoldDB" id="A0AAU8J291"/>
<feature type="compositionally biased region" description="Basic and acidic residues" evidence="1">
    <location>
        <begin position="55"/>
        <end position="65"/>
    </location>
</feature>
<evidence type="ECO:0000313" key="3">
    <source>
        <dbReference type="EMBL" id="XCJ74637.1"/>
    </source>
</evidence>
<keyword evidence="2" id="KW-0732">Signal</keyword>
<dbReference type="KEGG" id="stac:ABII15_33765"/>
<dbReference type="EMBL" id="CP159534">
    <property type="protein sequence ID" value="XCJ74637.1"/>
    <property type="molecule type" value="Genomic_DNA"/>
</dbReference>